<dbReference type="InterPro" id="IPR005714">
    <property type="entry name" value="ATPase_T3SS_FliI/YscN"/>
</dbReference>
<dbReference type="GO" id="GO:0046933">
    <property type="term" value="F:proton-transporting ATP synthase activity, rotational mechanism"/>
    <property type="evidence" value="ECO:0007669"/>
    <property type="project" value="TreeGrafter"/>
</dbReference>
<comment type="catalytic activity">
    <reaction evidence="8">
        <text>ATP + H2O + cellular proteinSide 1 = ADP + phosphate + cellular proteinSide 2.</text>
        <dbReference type="EC" id="7.4.2.8"/>
    </reaction>
</comment>
<dbReference type="SUPFAM" id="SSF52540">
    <property type="entry name" value="P-loop containing nucleoside triphosphate hydrolases"/>
    <property type="match status" value="1"/>
</dbReference>
<dbReference type="FunFam" id="3.40.50.12240:FF:000002">
    <property type="entry name" value="Flagellum-specific ATP synthase FliI"/>
    <property type="match status" value="1"/>
</dbReference>
<evidence type="ECO:0000256" key="7">
    <source>
        <dbReference type="ARBA" id="ARBA00022967"/>
    </source>
</evidence>
<name>A0A5E4T9D8_9BURK</name>
<organism evidence="10 11">
    <name type="scientific">Pandoraea iniqua</name>
    <dbReference type="NCBI Taxonomy" id="2508288"/>
    <lineage>
        <taxon>Bacteria</taxon>
        <taxon>Pseudomonadati</taxon>
        <taxon>Pseudomonadota</taxon>
        <taxon>Betaproteobacteria</taxon>
        <taxon>Burkholderiales</taxon>
        <taxon>Burkholderiaceae</taxon>
        <taxon>Pandoraea</taxon>
    </lineage>
</organism>
<dbReference type="InterPro" id="IPR020003">
    <property type="entry name" value="ATPase_a/bsu_AS"/>
</dbReference>
<keyword evidence="5" id="KW-0067">ATP-binding</keyword>
<dbReference type="PROSITE" id="PS00152">
    <property type="entry name" value="ATPASE_ALPHA_BETA"/>
    <property type="match status" value="1"/>
</dbReference>
<evidence type="ECO:0000256" key="8">
    <source>
        <dbReference type="ARBA" id="ARBA00034006"/>
    </source>
</evidence>
<dbReference type="InterPro" id="IPR040627">
    <property type="entry name" value="T3SS_ATPase_C"/>
</dbReference>
<dbReference type="GO" id="GO:0008564">
    <property type="term" value="F:protein-exporting ATPase activity"/>
    <property type="evidence" value="ECO:0007669"/>
    <property type="project" value="UniProtKB-EC"/>
</dbReference>
<evidence type="ECO:0000256" key="3">
    <source>
        <dbReference type="ARBA" id="ARBA00022490"/>
    </source>
</evidence>
<comment type="subcellular location">
    <subcellularLocation>
        <location evidence="1">Cytoplasm</location>
    </subcellularLocation>
</comment>
<dbReference type="PANTHER" id="PTHR15184">
    <property type="entry name" value="ATP SYNTHASE"/>
    <property type="match status" value="1"/>
</dbReference>
<dbReference type="Gene3D" id="3.40.50.12240">
    <property type="match status" value="1"/>
</dbReference>
<dbReference type="AlphaFoldDB" id="A0A5E4T9D8"/>
<dbReference type="Proteomes" id="UP000333828">
    <property type="component" value="Unassembled WGS sequence"/>
</dbReference>
<evidence type="ECO:0000256" key="6">
    <source>
        <dbReference type="ARBA" id="ARBA00022927"/>
    </source>
</evidence>
<evidence type="ECO:0000256" key="1">
    <source>
        <dbReference type="ARBA" id="ARBA00004496"/>
    </source>
</evidence>
<evidence type="ECO:0000256" key="2">
    <source>
        <dbReference type="ARBA" id="ARBA00022448"/>
    </source>
</evidence>
<proteinExistence type="predicted"/>
<dbReference type="Pfam" id="PF18269">
    <property type="entry name" value="T3SS_ATPase_C"/>
    <property type="match status" value="1"/>
</dbReference>
<dbReference type="EMBL" id="CABPSI010000001">
    <property type="protein sequence ID" value="VVD84377.1"/>
    <property type="molecule type" value="Genomic_DNA"/>
</dbReference>
<sequence length="489" mass="52355">MSHMCACWARSICKGPTDMRQPDAIRVANALRRSLSARRKACDEWRATPGRDIPHGRIDKVTPNALRARLPGASLGEQCRIVSPVIDAEVIAVEGPHVWLSPYAEPSGVANGALVYALGTPSRVAVDEHMGGQVLDGLGRRLDAGTDVGPDTGTDAALQGMFDDSQDTARSGTVWRSLDAPPPPAMTRVLVSTPLPLGIRAIDGLLTCGRGQRIGIFAAAGGGKSTLLSMMCQGADADVIVLALIGERGREVREFLEHALTPAARARTVCVVATSDRPALERMKAAYTATAIAEAFRDQGKDVLLLMDSLTRFGRAVRDIGMAAGEPLGAASGLPPSFYARLPRLLERAGTAERGSITAFYTVLVEGDNLDEPLADEVRSILDGHIVLSRRLAQENHYPAIDIAASLSRVMRQVTDAPHVEAAARVRRAMALASEVELLVRVGEYQPGEDVETDDALSRSPDIRAFLCQPYGEIASFDETQAWLARLTT</sequence>
<dbReference type="PANTHER" id="PTHR15184:SF62">
    <property type="entry name" value="SPI-2 TYPE 3 SECRETION SYSTEM ATPASE"/>
    <property type="match status" value="1"/>
</dbReference>
<evidence type="ECO:0000313" key="10">
    <source>
        <dbReference type="EMBL" id="VVD84377.1"/>
    </source>
</evidence>
<keyword evidence="6" id="KW-0653">Protein transport</keyword>
<dbReference type="GO" id="GO:0030257">
    <property type="term" value="C:type III protein secretion system complex"/>
    <property type="evidence" value="ECO:0007669"/>
    <property type="project" value="InterPro"/>
</dbReference>
<keyword evidence="4" id="KW-0547">Nucleotide-binding</keyword>
<gene>
    <name evidence="10" type="ORF">PIN31115_01278</name>
</gene>
<dbReference type="InterPro" id="IPR000194">
    <property type="entry name" value="ATPase_F1/V1/A1_a/bsu_nucl-bd"/>
</dbReference>
<keyword evidence="7" id="KW-1278">Translocase</keyword>
<keyword evidence="11" id="KW-1185">Reference proteome</keyword>
<dbReference type="InterPro" id="IPR027417">
    <property type="entry name" value="P-loop_NTPase"/>
</dbReference>
<dbReference type="InterPro" id="IPR003593">
    <property type="entry name" value="AAA+_ATPase"/>
</dbReference>
<dbReference type="GO" id="GO:0030254">
    <property type="term" value="P:protein secretion by the type III secretion system"/>
    <property type="evidence" value="ECO:0007669"/>
    <property type="project" value="InterPro"/>
</dbReference>
<dbReference type="CDD" id="cd01136">
    <property type="entry name" value="ATPase_flagellum-secretory_path_III"/>
    <property type="match status" value="1"/>
</dbReference>
<dbReference type="SMART" id="SM00382">
    <property type="entry name" value="AAA"/>
    <property type="match status" value="1"/>
</dbReference>
<dbReference type="InterPro" id="IPR050053">
    <property type="entry name" value="ATPase_alpha/beta_chains"/>
</dbReference>
<keyword evidence="2" id="KW-0813">Transport</keyword>
<dbReference type="NCBIfam" id="TIGR01026">
    <property type="entry name" value="fliI_yscN"/>
    <property type="match status" value="1"/>
</dbReference>
<evidence type="ECO:0000259" key="9">
    <source>
        <dbReference type="SMART" id="SM00382"/>
    </source>
</evidence>
<dbReference type="GO" id="GO:0005524">
    <property type="term" value="F:ATP binding"/>
    <property type="evidence" value="ECO:0007669"/>
    <property type="project" value="UniProtKB-KW"/>
</dbReference>
<feature type="domain" description="AAA+ ATPase" evidence="9">
    <location>
        <begin position="210"/>
        <end position="392"/>
    </location>
</feature>
<evidence type="ECO:0000313" key="11">
    <source>
        <dbReference type="Proteomes" id="UP000333828"/>
    </source>
</evidence>
<accession>A0A5E4T9D8</accession>
<dbReference type="GO" id="GO:0005737">
    <property type="term" value="C:cytoplasm"/>
    <property type="evidence" value="ECO:0007669"/>
    <property type="project" value="UniProtKB-SubCell"/>
</dbReference>
<dbReference type="Pfam" id="PF00006">
    <property type="entry name" value="ATP-synt_ab"/>
    <property type="match status" value="1"/>
</dbReference>
<reference evidence="10 11" key="1">
    <citation type="submission" date="2019-08" db="EMBL/GenBank/DDBJ databases">
        <authorList>
            <person name="Peeters C."/>
        </authorList>
    </citation>
    <scope>NUCLEOTIDE SEQUENCE [LARGE SCALE GENOMIC DNA]</scope>
    <source>
        <strain evidence="10 11">LMG 31115</strain>
    </source>
</reference>
<keyword evidence="3" id="KW-0963">Cytoplasm</keyword>
<dbReference type="GO" id="GO:0016887">
    <property type="term" value="F:ATP hydrolysis activity"/>
    <property type="evidence" value="ECO:0007669"/>
    <property type="project" value="InterPro"/>
</dbReference>
<protein>
    <submittedName>
        <fullName evidence="10">EscN/YscN/HrcN family type III secretion system ATPase</fullName>
    </submittedName>
</protein>
<evidence type="ECO:0000256" key="4">
    <source>
        <dbReference type="ARBA" id="ARBA00022741"/>
    </source>
</evidence>
<evidence type="ECO:0000256" key="5">
    <source>
        <dbReference type="ARBA" id="ARBA00022840"/>
    </source>
</evidence>